<dbReference type="SUPFAM" id="SSF47113">
    <property type="entry name" value="Histone-fold"/>
    <property type="match status" value="1"/>
</dbReference>
<dbReference type="GO" id="GO:0005634">
    <property type="term" value="C:nucleus"/>
    <property type="evidence" value="ECO:0007669"/>
    <property type="project" value="UniProtKB-ARBA"/>
</dbReference>
<name>A0A6P4ZNL7_BRABE</name>
<dbReference type="InterPro" id="IPR009072">
    <property type="entry name" value="Histone-fold"/>
</dbReference>
<dbReference type="OrthoDB" id="10036053at2759"/>
<dbReference type="AlphaFoldDB" id="A0A6P4ZNL7"/>
<dbReference type="PRINTS" id="PR00621">
    <property type="entry name" value="HISTONEH2B"/>
</dbReference>
<organism evidence="3 4">
    <name type="scientific">Branchiostoma belcheri</name>
    <name type="common">Amphioxus</name>
    <dbReference type="NCBI Taxonomy" id="7741"/>
    <lineage>
        <taxon>Eukaryota</taxon>
        <taxon>Metazoa</taxon>
        <taxon>Chordata</taxon>
        <taxon>Cephalochordata</taxon>
        <taxon>Leptocardii</taxon>
        <taxon>Amphioxiformes</taxon>
        <taxon>Branchiostomatidae</taxon>
        <taxon>Branchiostoma</taxon>
    </lineage>
</organism>
<feature type="domain" description="Core Histone H2A/H2B/H3" evidence="2">
    <location>
        <begin position="6"/>
        <end position="87"/>
    </location>
</feature>
<dbReference type="Pfam" id="PF00125">
    <property type="entry name" value="Histone"/>
    <property type="match status" value="1"/>
</dbReference>
<dbReference type="Gene3D" id="1.10.20.10">
    <property type="entry name" value="Histone, subunit A"/>
    <property type="match status" value="1"/>
</dbReference>
<comment type="similarity">
    <text evidence="1">Belongs to the histone H2B family.</text>
</comment>
<dbReference type="Proteomes" id="UP000515135">
    <property type="component" value="Unplaced"/>
</dbReference>
<dbReference type="KEGG" id="bbel:109476179"/>
<dbReference type="CDD" id="cd22910">
    <property type="entry name" value="HFD_H2B"/>
    <property type="match status" value="1"/>
</dbReference>
<reference evidence="4" key="1">
    <citation type="submission" date="2025-08" db="UniProtKB">
        <authorList>
            <consortium name="RefSeq"/>
        </authorList>
    </citation>
    <scope>IDENTIFICATION</scope>
    <source>
        <tissue evidence="4">Gonad</tissue>
    </source>
</reference>
<dbReference type="InterPro" id="IPR000558">
    <property type="entry name" value="Histone_H2B"/>
</dbReference>
<evidence type="ECO:0000313" key="3">
    <source>
        <dbReference type="Proteomes" id="UP000515135"/>
    </source>
</evidence>
<dbReference type="GeneID" id="109476179"/>
<protein>
    <submittedName>
        <fullName evidence="4">Late histone H2B.L4-like</fullName>
    </submittedName>
</protein>
<dbReference type="InterPro" id="IPR007125">
    <property type="entry name" value="H2A/H2B/H3"/>
</dbReference>
<evidence type="ECO:0000313" key="4">
    <source>
        <dbReference type="RefSeq" id="XP_019632627.1"/>
    </source>
</evidence>
<evidence type="ECO:0000256" key="1">
    <source>
        <dbReference type="ARBA" id="ARBA00006846"/>
    </source>
</evidence>
<dbReference type="SMART" id="SM00427">
    <property type="entry name" value="H2B"/>
    <property type="match status" value="1"/>
</dbReference>
<dbReference type="PANTHER" id="PTHR23428">
    <property type="entry name" value="HISTONE H2B"/>
    <property type="match status" value="1"/>
</dbReference>
<sequence>MASDRKAALGKHRCKRRRRRRETFGVHIYKVLRQLHPDISLSKKTVLIVDCFLTDILERIAEEASRLATYNRRSTINSREIQTAVKLIVPGYLAKFAAIEGTKAVQKYTSSK</sequence>
<dbReference type="FunFam" id="1.10.20.10:FF:000043">
    <property type="entry name" value="Histone H2B"/>
    <property type="match status" value="1"/>
</dbReference>
<gene>
    <name evidence="4" type="primary">LOC109476179</name>
</gene>
<evidence type="ECO:0000259" key="2">
    <source>
        <dbReference type="Pfam" id="PF00125"/>
    </source>
</evidence>
<dbReference type="GO" id="GO:0046982">
    <property type="term" value="F:protein heterodimerization activity"/>
    <property type="evidence" value="ECO:0007669"/>
    <property type="project" value="InterPro"/>
</dbReference>
<proteinExistence type="inferred from homology"/>
<keyword evidence="3" id="KW-1185">Reference proteome</keyword>
<dbReference type="GO" id="GO:0000786">
    <property type="term" value="C:nucleosome"/>
    <property type="evidence" value="ECO:0007669"/>
    <property type="project" value="InterPro"/>
</dbReference>
<dbReference type="RefSeq" id="XP_019632627.1">
    <property type="nucleotide sequence ID" value="XM_019777068.1"/>
</dbReference>
<accession>A0A6P4ZNL7</accession>
<dbReference type="GO" id="GO:0003677">
    <property type="term" value="F:DNA binding"/>
    <property type="evidence" value="ECO:0007669"/>
    <property type="project" value="InterPro"/>
</dbReference>
<dbReference type="GO" id="GO:0030527">
    <property type="term" value="F:structural constituent of chromatin"/>
    <property type="evidence" value="ECO:0007669"/>
    <property type="project" value="InterPro"/>
</dbReference>